<accession>A0A0V0RWV7</accession>
<protein>
    <submittedName>
        <fullName evidence="1">Uncharacterized protein</fullName>
    </submittedName>
</protein>
<evidence type="ECO:0000313" key="1">
    <source>
        <dbReference type="EMBL" id="KRX18958.1"/>
    </source>
</evidence>
<sequence>MQKKDEKIRTATVNRTPLNTNRGIYHYWPFYDWSVIL</sequence>
<keyword evidence="2" id="KW-1185">Reference proteome</keyword>
<proteinExistence type="predicted"/>
<dbReference type="EMBL" id="JYDL01000065">
    <property type="protein sequence ID" value="KRX18958.1"/>
    <property type="molecule type" value="Genomic_DNA"/>
</dbReference>
<organism evidence="1 2">
    <name type="scientific">Trichinella nelsoni</name>
    <dbReference type="NCBI Taxonomy" id="6336"/>
    <lineage>
        <taxon>Eukaryota</taxon>
        <taxon>Metazoa</taxon>
        <taxon>Ecdysozoa</taxon>
        <taxon>Nematoda</taxon>
        <taxon>Enoplea</taxon>
        <taxon>Dorylaimia</taxon>
        <taxon>Trichinellida</taxon>
        <taxon>Trichinellidae</taxon>
        <taxon>Trichinella</taxon>
    </lineage>
</organism>
<gene>
    <name evidence="1" type="ORF">T07_8043</name>
</gene>
<evidence type="ECO:0000313" key="2">
    <source>
        <dbReference type="Proteomes" id="UP000054630"/>
    </source>
</evidence>
<name>A0A0V0RWV7_9BILA</name>
<dbReference type="Proteomes" id="UP000054630">
    <property type="component" value="Unassembled WGS sequence"/>
</dbReference>
<reference evidence="1 2" key="1">
    <citation type="submission" date="2015-01" db="EMBL/GenBank/DDBJ databases">
        <title>Evolution of Trichinella species and genotypes.</title>
        <authorList>
            <person name="Korhonen P.K."/>
            <person name="Edoardo P."/>
            <person name="Giuseppe L.R."/>
            <person name="Gasser R.B."/>
        </authorList>
    </citation>
    <scope>NUCLEOTIDE SEQUENCE [LARGE SCALE GENOMIC DNA]</scope>
    <source>
        <strain evidence="1">ISS37</strain>
    </source>
</reference>
<comment type="caution">
    <text evidence="1">The sequence shown here is derived from an EMBL/GenBank/DDBJ whole genome shotgun (WGS) entry which is preliminary data.</text>
</comment>
<dbReference type="AlphaFoldDB" id="A0A0V0RWV7"/>